<evidence type="ECO:0000313" key="2">
    <source>
        <dbReference type="EMBL" id="CAH0383528.1"/>
    </source>
</evidence>
<evidence type="ECO:0000256" key="1">
    <source>
        <dbReference type="SAM" id="MobiDB-lite"/>
    </source>
</evidence>
<dbReference type="EMBL" id="OU963871">
    <property type="protein sequence ID" value="CAH0383528.1"/>
    <property type="molecule type" value="Genomic_DNA"/>
</dbReference>
<dbReference type="Proteomes" id="UP001152759">
    <property type="component" value="Chromosome 10"/>
</dbReference>
<dbReference type="AlphaFoldDB" id="A0A9P0A3A6"/>
<proteinExistence type="predicted"/>
<keyword evidence="3" id="KW-1185">Reference proteome</keyword>
<protein>
    <submittedName>
        <fullName evidence="2">Uncharacterized protein</fullName>
    </submittedName>
</protein>
<name>A0A9P0A3A6_BEMTA</name>
<reference evidence="2" key="1">
    <citation type="submission" date="2021-12" db="EMBL/GenBank/DDBJ databases">
        <authorList>
            <person name="King R."/>
        </authorList>
    </citation>
    <scope>NUCLEOTIDE SEQUENCE</scope>
</reference>
<feature type="region of interest" description="Disordered" evidence="1">
    <location>
        <begin position="189"/>
        <end position="211"/>
    </location>
</feature>
<evidence type="ECO:0000313" key="3">
    <source>
        <dbReference type="Proteomes" id="UP001152759"/>
    </source>
</evidence>
<feature type="region of interest" description="Disordered" evidence="1">
    <location>
        <begin position="1"/>
        <end position="78"/>
    </location>
</feature>
<feature type="compositionally biased region" description="Polar residues" evidence="1">
    <location>
        <begin position="57"/>
        <end position="78"/>
    </location>
</feature>
<organism evidence="2 3">
    <name type="scientific">Bemisia tabaci</name>
    <name type="common">Sweetpotato whitefly</name>
    <name type="synonym">Aleurodes tabaci</name>
    <dbReference type="NCBI Taxonomy" id="7038"/>
    <lineage>
        <taxon>Eukaryota</taxon>
        <taxon>Metazoa</taxon>
        <taxon>Ecdysozoa</taxon>
        <taxon>Arthropoda</taxon>
        <taxon>Hexapoda</taxon>
        <taxon>Insecta</taxon>
        <taxon>Pterygota</taxon>
        <taxon>Neoptera</taxon>
        <taxon>Paraneoptera</taxon>
        <taxon>Hemiptera</taxon>
        <taxon>Sternorrhyncha</taxon>
        <taxon>Aleyrodoidea</taxon>
        <taxon>Aleyrodidae</taxon>
        <taxon>Aleyrodinae</taxon>
        <taxon>Bemisia</taxon>
    </lineage>
</organism>
<feature type="compositionally biased region" description="Low complexity" evidence="1">
    <location>
        <begin position="39"/>
        <end position="56"/>
    </location>
</feature>
<feature type="compositionally biased region" description="Basic residues" evidence="1">
    <location>
        <begin position="189"/>
        <end position="198"/>
    </location>
</feature>
<sequence length="211" mass="24534">MTLQNTAQGPNQQRVLNIQPSRQDTPLNPNQQWPPNRPLQPQNSPQNQNQWNSQNNVAPSQMQKCHSNHPNQQRKTQTEPAYQITHTPQLEHARQVNGIHRNSNLKTHTATNKSWDANSKVTNDKGINFRSQFAVLPQNIAESQIGFFDGRKNNFSDRAHSRVKRTSDCGRSKKRRARLMKERISQRKLRWQNSKQRRSMKDEILNPVLPL</sequence>
<gene>
    <name evidence="2" type="ORF">BEMITA_LOCUS2969</name>
</gene>
<feature type="compositionally biased region" description="Polar residues" evidence="1">
    <location>
        <begin position="1"/>
        <end position="33"/>
    </location>
</feature>
<accession>A0A9P0A3A6</accession>